<dbReference type="AlphaFoldDB" id="A0A1Q4NW21"/>
<evidence type="ECO:0000313" key="2">
    <source>
        <dbReference type="Proteomes" id="UP000185770"/>
    </source>
</evidence>
<organism evidence="1 2">
    <name type="scientific">Serratia marcescens</name>
    <dbReference type="NCBI Taxonomy" id="615"/>
    <lineage>
        <taxon>Bacteria</taxon>
        <taxon>Pseudomonadati</taxon>
        <taxon>Pseudomonadota</taxon>
        <taxon>Gammaproteobacteria</taxon>
        <taxon>Enterobacterales</taxon>
        <taxon>Yersiniaceae</taxon>
        <taxon>Serratia</taxon>
    </lineage>
</organism>
<dbReference type="EMBL" id="MJAO01000023">
    <property type="protein sequence ID" value="OKB65082.1"/>
    <property type="molecule type" value="Genomic_DNA"/>
</dbReference>
<name>A0A1Q4NW21_SERMA</name>
<comment type="caution">
    <text evidence="1">The sequence shown here is derived from an EMBL/GenBank/DDBJ whole genome shotgun (WGS) entry which is preliminary data.</text>
</comment>
<sequence>MKEILGLYKAQCVTADSALAHIQQNNMRYLGIYGRRQEASVKKRQVNNKGGLISPVYEYQLQDIVFGRHVFHPMEHALVGAAVISRAHTL</sequence>
<accession>A0A1Q4NW21</accession>
<proteinExistence type="predicted"/>
<reference evidence="1 2" key="1">
    <citation type="submission" date="2016-09" db="EMBL/GenBank/DDBJ databases">
        <title>Serratia marcescens MSU-97 and epiphytic antimycotic-producing bacteria.</title>
        <authorList>
            <person name="Matilla M.A."/>
        </authorList>
    </citation>
    <scope>NUCLEOTIDE SEQUENCE [LARGE SCALE GENOMIC DNA]</scope>
    <source>
        <strain evidence="1 2">MSU-97</strain>
    </source>
</reference>
<evidence type="ECO:0000313" key="1">
    <source>
        <dbReference type="EMBL" id="OKB65082.1"/>
    </source>
</evidence>
<protein>
    <submittedName>
        <fullName evidence="1">Uncharacterized protein</fullName>
    </submittedName>
</protein>
<gene>
    <name evidence="1" type="ORF">BHU62_19455</name>
</gene>
<dbReference type="Proteomes" id="UP000185770">
    <property type="component" value="Unassembled WGS sequence"/>
</dbReference>
<dbReference type="RefSeq" id="WP_073533854.1">
    <property type="nucleotide sequence ID" value="NZ_MJAO01000023.1"/>
</dbReference>